<organism evidence="1 4">
    <name type="scientific">Teichococcus wenyumeiae</name>
    <dbReference type="NCBI Taxonomy" id="2478470"/>
    <lineage>
        <taxon>Bacteria</taxon>
        <taxon>Pseudomonadati</taxon>
        <taxon>Pseudomonadota</taxon>
        <taxon>Alphaproteobacteria</taxon>
        <taxon>Acetobacterales</taxon>
        <taxon>Roseomonadaceae</taxon>
        <taxon>Roseomonas</taxon>
    </lineage>
</organism>
<dbReference type="Proteomes" id="UP000274097">
    <property type="component" value="Unassembled WGS sequence"/>
</dbReference>
<gene>
    <name evidence="1" type="ORF">D6Z83_05055</name>
    <name evidence="2" type="ORF">EBE87_06855</name>
</gene>
<dbReference type="EMBL" id="RAQU01000019">
    <property type="protein sequence ID" value="RKK05295.1"/>
    <property type="molecule type" value="Genomic_DNA"/>
</dbReference>
<dbReference type="InterPro" id="IPR044894">
    <property type="entry name" value="TubC_N_sf"/>
</dbReference>
<dbReference type="Gene3D" id="1.10.10.1830">
    <property type="entry name" value="Non-ribosomal peptide synthase, adenylation domain"/>
    <property type="match status" value="1"/>
</dbReference>
<proteinExistence type="predicted"/>
<accession>A0A3A9JL65</accession>
<dbReference type="InParanoid" id="A0A3A9JL65"/>
<name>A0A3A9JL65_9PROT</name>
<dbReference type="AlphaFoldDB" id="A0A3A9JL65"/>
<dbReference type="Proteomes" id="UP000278036">
    <property type="component" value="Unassembled WGS sequence"/>
</dbReference>
<evidence type="ECO:0000313" key="2">
    <source>
        <dbReference type="EMBL" id="RMI26092.1"/>
    </source>
</evidence>
<reference evidence="1 4" key="1">
    <citation type="submission" date="2018-09" db="EMBL/GenBank/DDBJ databases">
        <title>Roseomonas sp. nov., isolated from feces of Tibetan antelopes in the Qinghai-Tibet plateau, China.</title>
        <authorList>
            <person name="Tian Z."/>
        </authorList>
    </citation>
    <scope>NUCLEOTIDE SEQUENCE [LARGE SCALE GENOMIC DNA]</scope>
    <source>
        <strain evidence="2 3">Z23</strain>
        <strain evidence="1 4">Z24</strain>
    </source>
</reference>
<comment type="caution">
    <text evidence="1">The sequence shown here is derived from an EMBL/GenBank/DDBJ whole genome shotgun (WGS) entry which is preliminary data.</text>
</comment>
<evidence type="ECO:0000313" key="4">
    <source>
        <dbReference type="Proteomes" id="UP000278036"/>
    </source>
</evidence>
<dbReference type="RefSeq" id="WP_120637245.1">
    <property type="nucleotide sequence ID" value="NZ_RAQU01000019.1"/>
</dbReference>
<evidence type="ECO:0000313" key="1">
    <source>
        <dbReference type="EMBL" id="RKK05295.1"/>
    </source>
</evidence>
<keyword evidence="3" id="KW-1185">Reference proteome</keyword>
<protein>
    <recommendedName>
        <fullName evidence="5">TubC N-terminal docking domain-containing protein</fullName>
    </recommendedName>
</protein>
<evidence type="ECO:0008006" key="5">
    <source>
        <dbReference type="Google" id="ProtNLM"/>
    </source>
</evidence>
<evidence type="ECO:0000313" key="3">
    <source>
        <dbReference type="Proteomes" id="UP000274097"/>
    </source>
</evidence>
<sequence>MTRSALLARATAAGMTLWLDGDRLRWRADRPPAPELLRAMRDSRAELVEALRPTSQATALLVFMEAAAAALAERKPDAEEEAERAAIFGLPPPADLVSLAPAGQIQHQPGTKRPLWESRTMEGRTLEMLRTPGVEVVLERDGWLRISLPDGSCAFARRKTAEQVGWYGAMGAAPPAK</sequence>
<dbReference type="EMBL" id="RFLX01000003">
    <property type="protein sequence ID" value="RMI26092.1"/>
    <property type="molecule type" value="Genomic_DNA"/>
</dbReference>